<sequence>MYAIEWQKRGLPHAHIWLKTKIHQAQIDDVISAEISNPEEDRLLFDIVTKNMVHGPCEAMNLQSPCMVDNKCPKKFPRDLVHETRTGDDEYERRNQKMEVIQQSE</sequence>
<reference evidence="2" key="2">
    <citation type="submission" date="2020-06" db="EMBL/GenBank/DDBJ databases">
        <authorList>
            <person name="Sheffer M."/>
        </authorList>
    </citation>
    <scope>NUCLEOTIDE SEQUENCE</scope>
</reference>
<feature type="region of interest" description="Disordered" evidence="1">
    <location>
        <begin position="79"/>
        <end position="105"/>
    </location>
</feature>
<evidence type="ECO:0008006" key="4">
    <source>
        <dbReference type="Google" id="ProtNLM"/>
    </source>
</evidence>
<evidence type="ECO:0000256" key="1">
    <source>
        <dbReference type="SAM" id="MobiDB-lite"/>
    </source>
</evidence>
<evidence type="ECO:0000313" key="2">
    <source>
        <dbReference type="EMBL" id="KAF8773641.1"/>
    </source>
</evidence>
<evidence type="ECO:0000313" key="3">
    <source>
        <dbReference type="Proteomes" id="UP000807504"/>
    </source>
</evidence>
<name>A0A8T0EJD5_ARGBR</name>
<proteinExistence type="predicted"/>
<dbReference type="AlphaFoldDB" id="A0A8T0EJD5"/>
<reference evidence="2" key="1">
    <citation type="journal article" date="2020" name="bioRxiv">
        <title>Chromosome-level reference genome of the European wasp spider Argiope bruennichi: a resource for studies on range expansion and evolutionary adaptation.</title>
        <authorList>
            <person name="Sheffer M.M."/>
            <person name="Hoppe A."/>
            <person name="Krehenwinkel H."/>
            <person name="Uhl G."/>
            <person name="Kuss A.W."/>
            <person name="Jensen L."/>
            <person name="Jensen C."/>
            <person name="Gillespie R.G."/>
            <person name="Hoff K.J."/>
            <person name="Prost S."/>
        </authorList>
    </citation>
    <scope>NUCLEOTIDE SEQUENCE</scope>
</reference>
<protein>
    <recommendedName>
        <fullName evidence="4">Helitron helicase-like domain-containing protein</fullName>
    </recommendedName>
</protein>
<dbReference type="Proteomes" id="UP000807504">
    <property type="component" value="Unassembled WGS sequence"/>
</dbReference>
<dbReference type="EMBL" id="JABXBU010002227">
    <property type="protein sequence ID" value="KAF8773641.1"/>
    <property type="molecule type" value="Genomic_DNA"/>
</dbReference>
<organism evidence="2 3">
    <name type="scientific">Argiope bruennichi</name>
    <name type="common">Wasp spider</name>
    <name type="synonym">Aranea bruennichi</name>
    <dbReference type="NCBI Taxonomy" id="94029"/>
    <lineage>
        <taxon>Eukaryota</taxon>
        <taxon>Metazoa</taxon>
        <taxon>Ecdysozoa</taxon>
        <taxon>Arthropoda</taxon>
        <taxon>Chelicerata</taxon>
        <taxon>Arachnida</taxon>
        <taxon>Araneae</taxon>
        <taxon>Araneomorphae</taxon>
        <taxon>Entelegynae</taxon>
        <taxon>Araneoidea</taxon>
        <taxon>Araneidae</taxon>
        <taxon>Argiope</taxon>
    </lineage>
</organism>
<gene>
    <name evidence="2" type="ORF">HNY73_016282</name>
</gene>
<keyword evidence="3" id="KW-1185">Reference proteome</keyword>
<accession>A0A8T0EJD5</accession>
<comment type="caution">
    <text evidence="2">The sequence shown here is derived from an EMBL/GenBank/DDBJ whole genome shotgun (WGS) entry which is preliminary data.</text>
</comment>
<feature type="compositionally biased region" description="Basic and acidic residues" evidence="1">
    <location>
        <begin position="79"/>
        <end position="97"/>
    </location>
</feature>